<name>A0A017SN56_ASPRC</name>
<dbReference type="RefSeq" id="XP_040642080.1">
    <property type="nucleotide sequence ID" value="XM_040780901.1"/>
</dbReference>
<keyword evidence="1" id="KW-0812">Transmembrane</keyword>
<feature type="chain" id="PRO_5001499457" evidence="2">
    <location>
        <begin position="40"/>
        <end position="66"/>
    </location>
</feature>
<feature type="signal peptide" evidence="2">
    <location>
        <begin position="1"/>
        <end position="39"/>
    </location>
</feature>
<dbReference type="EMBL" id="KK088413">
    <property type="protein sequence ID" value="EYE98392.1"/>
    <property type="molecule type" value="Genomic_DNA"/>
</dbReference>
<keyword evidence="1" id="KW-1133">Transmembrane helix</keyword>
<keyword evidence="1" id="KW-0472">Membrane</keyword>
<sequence>MRRVVIGELPATRNPRQSVRFALSPFLVLLLLLSHSSSSSPLLPRSSSLFPIYVILPDYVVLGFVS</sequence>
<protein>
    <submittedName>
        <fullName evidence="3">Uncharacterized protein</fullName>
    </submittedName>
</protein>
<feature type="transmembrane region" description="Helical" evidence="1">
    <location>
        <begin position="48"/>
        <end position="65"/>
    </location>
</feature>
<dbReference type="GeneID" id="63696025"/>
<keyword evidence="2" id="KW-0732">Signal</keyword>
<evidence type="ECO:0000313" key="3">
    <source>
        <dbReference type="EMBL" id="EYE98392.1"/>
    </source>
</evidence>
<gene>
    <name evidence="3" type="ORF">EURHEDRAFT_408730</name>
</gene>
<dbReference type="AlphaFoldDB" id="A0A017SN56"/>
<accession>A0A017SN56</accession>
<keyword evidence="4" id="KW-1185">Reference proteome</keyword>
<organism evidence="3 4">
    <name type="scientific">Aspergillus ruber (strain CBS 135680)</name>
    <dbReference type="NCBI Taxonomy" id="1388766"/>
    <lineage>
        <taxon>Eukaryota</taxon>
        <taxon>Fungi</taxon>
        <taxon>Dikarya</taxon>
        <taxon>Ascomycota</taxon>
        <taxon>Pezizomycotina</taxon>
        <taxon>Eurotiomycetes</taxon>
        <taxon>Eurotiomycetidae</taxon>
        <taxon>Eurotiales</taxon>
        <taxon>Aspergillaceae</taxon>
        <taxon>Aspergillus</taxon>
        <taxon>Aspergillus subgen. Aspergillus</taxon>
    </lineage>
</organism>
<evidence type="ECO:0000256" key="2">
    <source>
        <dbReference type="SAM" id="SignalP"/>
    </source>
</evidence>
<dbReference type="Proteomes" id="UP000019804">
    <property type="component" value="Unassembled WGS sequence"/>
</dbReference>
<evidence type="ECO:0000313" key="4">
    <source>
        <dbReference type="Proteomes" id="UP000019804"/>
    </source>
</evidence>
<evidence type="ECO:0000256" key="1">
    <source>
        <dbReference type="SAM" id="Phobius"/>
    </source>
</evidence>
<reference evidence="4" key="1">
    <citation type="journal article" date="2014" name="Nat. Commun.">
        <title>Genomic adaptations of the halophilic Dead Sea filamentous fungus Eurotium rubrum.</title>
        <authorList>
            <person name="Kis-Papo T."/>
            <person name="Weig A.R."/>
            <person name="Riley R."/>
            <person name="Persoh D."/>
            <person name="Salamov A."/>
            <person name="Sun H."/>
            <person name="Lipzen A."/>
            <person name="Wasser S.P."/>
            <person name="Rambold G."/>
            <person name="Grigoriev I.V."/>
            <person name="Nevo E."/>
        </authorList>
    </citation>
    <scope>NUCLEOTIDE SEQUENCE [LARGE SCALE GENOMIC DNA]</scope>
    <source>
        <strain evidence="4">CBS 135680</strain>
    </source>
</reference>
<dbReference type="HOGENOM" id="CLU_2830766_0_0_1"/>
<proteinExistence type="predicted"/>